<feature type="binding site" evidence="11">
    <location>
        <position position="178"/>
    </location>
    <ligand>
        <name>S-adenosyl-L-methionine</name>
        <dbReference type="ChEBI" id="CHEBI:59789"/>
    </ligand>
</feature>
<organism evidence="14 15">
    <name type="scientific">Gregarina niphandrodes</name>
    <name type="common">Septate eugregarine</name>
    <dbReference type="NCBI Taxonomy" id="110365"/>
    <lineage>
        <taxon>Eukaryota</taxon>
        <taxon>Sar</taxon>
        <taxon>Alveolata</taxon>
        <taxon>Apicomplexa</taxon>
        <taxon>Conoidasida</taxon>
        <taxon>Gregarinasina</taxon>
        <taxon>Eugregarinorida</taxon>
        <taxon>Gregarinidae</taxon>
        <taxon>Gregarina</taxon>
    </lineage>
</organism>
<evidence type="ECO:0000256" key="4">
    <source>
        <dbReference type="ARBA" id="ARBA00022679"/>
    </source>
</evidence>
<dbReference type="GeneID" id="22910487"/>
<proteinExistence type="inferred from homology"/>
<dbReference type="SUPFAM" id="SSF53335">
    <property type="entry name" value="S-adenosyl-L-methionine-dependent methyltransferases"/>
    <property type="match status" value="1"/>
</dbReference>
<feature type="region of interest" description="Disordered" evidence="12">
    <location>
        <begin position="275"/>
        <end position="311"/>
    </location>
</feature>
<dbReference type="InterPro" id="IPR023267">
    <property type="entry name" value="RCMT"/>
</dbReference>
<reference evidence="14" key="1">
    <citation type="submission" date="2013-12" db="EMBL/GenBank/DDBJ databases">
        <authorList>
            <person name="Omoto C.K."/>
            <person name="Sibley D."/>
            <person name="Venepally P."/>
            <person name="Hadjithomas M."/>
            <person name="Karamycheva S."/>
            <person name="Brunk B."/>
            <person name="Roos D."/>
            <person name="Caler E."/>
            <person name="Lorenzi H."/>
        </authorList>
    </citation>
    <scope>NUCLEOTIDE SEQUENCE</scope>
</reference>
<dbReference type="GO" id="GO:0003723">
    <property type="term" value="F:RNA binding"/>
    <property type="evidence" value="ECO:0007669"/>
    <property type="project" value="UniProtKB-UniRule"/>
</dbReference>
<dbReference type="InterPro" id="IPR029063">
    <property type="entry name" value="SAM-dependent_MTases_sf"/>
</dbReference>
<dbReference type="InterPro" id="IPR049560">
    <property type="entry name" value="MeTrfase_RsmB-F_NOP2_cat"/>
</dbReference>
<dbReference type="Proteomes" id="UP000019763">
    <property type="component" value="Unassembled WGS sequence"/>
</dbReference>
<comment type="caution">
    <text evidence="14">The sequence shown here is derived from an EMBL/GenBank/DDBJ whole genome shotgun (WGS) entry which is preliminary data.</text>
</comment>
<dbReference type="GO" id="GO:0008173">
    <property type="term" value="F:RNA methyltransferase activity"/>
    <property type="evidence" value="ECO:0007669"/>
    <property type="project" value="InterPro"/>
</dbReference>
<evidence type="ECO:0000313" key="15">
    <source>
        <dbReference type="Proteomes" id="UP000019763"/>
    </source>
</evidence>
<dbReference type="EMBL" id="AFNH02000043">
    <property type="protein sequence ID" value="EZG88108.1"/>
    <property type="molecule type" value="Genomic_DNA"/>
</dbReference>
<dbReference type="PANTHER" id="PTHR22808:SF3">
    <property type="entry name" value="5-METHYLCYTOSINE RRNA METHYLTRANSFERASE NSUN4"/>
    <property type="match status" value="1"/>
</dbReference>
<dbReference type="PRINTS" id="PR02008">
    <property type="entry name" value="RCMTFAMILY"/>
</dbReference>
<dbReference type="VEuPathDB" id="CryptoDB:GNI_005760"/>
<name>A0A023BDJ4_GRENI</name>
<dbReference type="PANTHER" id="PTHR22808">
    <property type="entry name" value="NCL1 YEAST -RELATED NOL1/NOP2/FMU SUN DOMAIN-CONTAINING"/>
    <property type="match status" value="1"/>
</dbReference>
<protein>
    <recommendedName>
        <fullName evidence="9">NOL1/NOP2/Sun domain family member 4</fullName>
    </recommendedName>
</protein>
<gene>
    <name evidence="14" type="ORF">GNI_005760</name>
</gene>
<evidence type="ECO:0000256" key="3">
    <source>
        <dbReference type="ARBA" id="ARBA00022603"/>
    </source>
</evidence>
<feature type="domain" description="SAM-dependent MTase RsmB/NOP-type" evidence="13">
    <location>
        <begin position="1"/>
        <end position="363"/>
    </location>
</feature>
<dbReference type="eggNOG" id="KOG2198">
    <property type="taxonomic scope" value="Eukaryota"/>
</dbReference>
<dbReference type="GO" id="GO:0031167">
    <property type="term" value="P:rRNA methylation"/>
    <property type="evidence" value="ECO:0007669"/>
    <property type="project" value="TreeGrafter"/>
</dbReference>
<keyword evidence="5 11" id="KW-0949">S-adenosyl-L-methionine</keyword>
<dbReference type="InterPro" id="IPR001678">
    <property type="entry name" value="MeTrfase_RsmB-F_NOP2_dom"/>
</dbReference>
<keyword evidence="2" id="KW-0698">rRNA processing</keyword>
<accession>A0A023BDJ4</accession>
<feature type="binding site" evidence="11">
    <location>
        <position position="158"/>
    </location>
    <ligand>
        <name>S-adenosyl-L-methionine</name>
        <dbReference type="ChEBI" id="CHEBI:59789"/>
    </ligand>
</feature>
<feature type="active site" description="Nucleophile" evidence="11">
    <location>
        <position position="231"/>
    </location>
</feature>
<evidence type="ECO:0000256" key="6">
    <source>
        <dbReference type="ARBA" id="ARBA00022884"/>
    </source>
</evidence>
<sequence length="370" mass="41501">MTKNSWETLNYDYYGGVLWPNLREHLKTPPKLHARISQDKSAQSADNEHRLFGHSCFIKQQRYVENTVDYFIDPASVFPVAALNVKDGCSVLDMCAAPGGKSLLIAGELFHHERRSSEDCDSFLVCNDLSQARLQRLQRNLAAHHGSDKRQYRVTISDPSTNSRVVSKYAPYDCVLLDAPCSSDRHRIAVDPLMKEWSLQSVKRTVKLQKQLLKTGLEVLKRGGRLVYSTCALSELENDLVLESAFVIADPVPHDTLLQQLEEKCGIDIRVVELRDPPAHDPPAHDPPTHDRPTHDQPTHDQPARAEMTHDGTADGAAALQNETAQQNELPVLTLRKTTYGFLMLPCDQGGIGVIYFAALQKRDIFACKR</sequence>
<dbReference type="PROSITE" id="PS51686">
    <property type="entry name" value="SAM_MT_RSMB_NOP"/>
    <property type="match status" value="1"/>
</dbReference>
<dbReference type="Gene3D" id="3.40.50.150">
    <property type="entry name" value="Vaccinia Virus protein VP39"/>
    <property type="match status" value="1"/>
</dbReference>
<evidence type="ECO:0000259" key="13">
    <source>
        <dbReference type="PROSITE" id="PS51686"/>
    </source>
</evidence>
<dbReference type="Pfam" id="PF01189">
    <property type="entry name" value="Methyltr_RsmB-F"/>
    <property type="match status" value="1"/>
</dbReference>
<feature type="binding site" evidence="11">
    <location>
        <position position="128"/>
    </location>
    <ligand>
        <name>S-adenosyl-L-methionine</name>
        <dbReference type="ChEBI" id="CHEBI:59789"/>
    </ligand>
</feature>
<comment type="catalytic activity">
    <reaction evidence="10">
        <text>a cytidine in rRNA + S-adenosyl-L-methionine = a 5-methylcytidine in rRNA + S-adenosyl-L-homocysteine + H(+)</text>
        <dbReference type="Rhea" id="RHEA:61484"/>
        <dbReference type="Rhea" id="RHEA-COMP:15836"/>
        <dbReference type="Rhea" id="RHEA-COMP:15837"/>
        <dbReference type="ChEBI" id="CHEBI:15378"/>
        <dbReference type="ChEBI" id="CHEBI:57856"/>
        <dbReference type="ChEBI" id="CHEBI:59789"/>
        <dbReference type="ChEBI" id="CHEBI:74483"/>
        <dbReference type="ChEBI" id="CHEBI:82748"/>
    </reaction>
</comment>
<evidence type="ECO:0000313" key="14">
    <source>
        <dbReference type="EMBL" id="EZG88108.1"/>
    </source>
</evidence>
<dbReference type="AlphaFoldDB" id="A0A023BDJ4"/>
<comment type="subcellular location">
    <subcellularLocation>
        <location evidence="1">Mitochondrion</location>
    </subcellularLocation>
</comment>
<dbReference type="GO" id="GO:0005762">
    <property type="term" value="C:mitochondrial large ribosomal subunit"/>
    <property type="evidence" value="ECO:0007669"/>
    <property type="project" value="TreeGrafter"/>
</dbReference>
<keyword evidence="3 11" id="KW-0489">Methyltransferase</keyword>
<evidence type="ECO:0000256" key="12">
    <source>
        <dbReference type="SAM" id="MobiDB-lite"/>
    </source>
</evidence>
<keyword evidence="6 11" id="KW-0694">RNA-binding</keyword>
<dbReference type="OrthoDB" id="427002at2759"/>
<keyword evidence="7" id="KW-0809">Transit peptide</keyword>
<feature type="binding site" evidence="11">
    <location>
        <begin position="95"/>
        <end position="101"/>
    </location>
    <ligand>
        <name>S-adenosyl-L-methionine</name>
        <dbReference type="ChEBI" id="CHEBI:59789"/>
    </ligand>
</feature>
<evidence type="ECO:0000256" key="7">
    <source>
        <dbReference type="ARBA" id="ARBA00022946"/>
    </source>
</evidence>
<dbReference type="RefSeq" id="XP_011128625.1">
    <property type="nucleotide sequence ID" value="XM_011130323.1"/>
</dbReference>
<comment type="similarity">
    <text evidence="11">Belongs to the class I-like SAM-binding methyltransferase superfamily. RsmB/NOP family.</text>
</comment>
<keyword evidence="15" id="KW-1185">Reference proteome</keyword>
<keyword evidence="8" id="KW-0496">Mitochondrion</keyword>
<evidence type="ECO:0000256" key="9">
    <source>
        <dbReference type="ARBA" id="ARBA00042050"/>
    </source>
</evidence>
<dbReference type="CDD" id="cd02440">
    <property type="entry name" value="AdoMet_MTases"/>
    <property type="match status" value="1"/>
</dbReference>
<evidence type="ECO:0000256" key="10">
    <source>
        <dbReference type="ARBA" id="ARBA00049302"/>
    </source>
</evidence>
<evidence type="ECO:0000256" key="5">
    <source>
        <dbReference type="ARBA" id="ARBA00022691"/>
    </source>
</evidence>
<keyword evidence="4 11" id="KW-0808">Transferase</keyword>
<evidence type="ECO:0000256" key="1">
    <source>
        <dbReference type="ARBA" id="ARBA00004173"/>
    </source>
</evidence>
<evidence type="ECO:0000256" key="8">
    <source>
        <dbReference type="ARBA" id="ARBA00023128"/>
    </source>
</evidence>
<evidence type="ECO:0000256" key="2">
    <source>
        <dbReference type="ARBA" id="ARBA00022552"/>
    </source>
</evidence>
<evidence type="ECO:0000256" key="11">
    <source>
        <dbReference type="PROSITE-ProRule" id="PRU01023"/>
    </source>
</evidence>